<dbReference type="InterPro" id="IPR036890">
    <property type="entry name" value="HATPase_C_sf"/>
</dbReference>
<evidence type="ECO:0000256" key="1">
    <source>
        <dbReference type="SAM" id="MobiDB-lite"/>
    </source>
</evidence>
<sequence length="382" mass="42539">MAEDSDSDDGIDGFGPQSPPLTDQIASVLRRYPDGGQILKELIQNADDAGAQEVRFLLDQRSHSTEDLYDSGLSNYQGPALYAWNDAVFKKEDWKFLGKIEQSGKKKEVLKVGRFGLGFLSVFHMTDLPMVISRKYVGITDPHRGLQVVPEGGAGIQIKLDEFMKHQSHAVCFSGVFEMSAQVVDYRATLFRFPLRTDDAVSKISKNCYTPDKVLGNLFASLQEEASILLLFLRNVVKVSMYEWNETTHSPDCLFRIEINGNIRKNREGCTNLAKCYNKTSSKTSIIISSMSTTTCEPPAQSYKVHNWLVMNAIGSDCGELRERAQKTSVLPWVGIAAPTLGDLNIQALQFELHDISSGSESFEELLSKLSGQTQKIVFEDS</sequence>
<dbReference type="PANTHER" id="PTHR46919">
    <property type="entry name" value="ZINC FINGER, C3HC4 TYPE (RING FINGER) FAMILY PROTEIN"/>
    <property type="match status" value="1"/>
</dbReference>
<feature type="non-terminal residue" evidence="3">
    <location>
        <position position="382"/>
    </location>
</feature>
<dbReference type="AlphaFoldDB" id="A0AA35STF0"/>
<evidence type="ECO:0000313" key="4">
    <source>
        <dbReference type="Proteomes" id="UP001174909"/>
    </source>
</evidence>
<accession>A0AA35STF0</accession>
<feature type="region of interest" description="Disordered" evidence="1">
    <location>
        <begin position="1"/>
        <end position="21"/>
    </location>
</feature>
<protein>
    <submittedName>
        <fullName evidence="3">Sacsin</fullName>
    </submittedName>
</protein>
<gene>
    <name evidence="3" type="ORF">GBAR_LOCUS19376</name>
</gene>
<dbReference type="NCBIfam" id="NF047352">
    <property type="entry name" value="P_loop_sacsin"/>
    <property type="match status" value="1"/>
</dbReference>
<dbReference type="Pfam" id="PF25794">
    <property type="entry name" value="SACS"/>
    <property type="match status" value="1"/>
</dbReference>
<dbReference type="EMBL" id="CASHTH010002730">
    <property type="protein sequence ID" value="CAI8034401.1"/>
    <property type="molecule type" value="Genomic_DNA"/>
</dbReference>
<comment type="caution">
    <text evidence="3">The sequence shown here is derived from an EMBL/GenBank/DDBJ whole genome shotgun (WGS) entry which is preliminary data.</text>
</comment>
<organism evidence="3 4">
    <name type="scientific">Geodia barretti</name>
    <name type="common">Barrett's horny sponge</name>
    <dbReference type="NCBI Taxonomy" id="519541"/>
    <lineage>
        <taxon>Eukaryota</taxon>
        <taxon>Metazoa</taxon>
        <taxon>Porifera</taxon>
        <taxon>Demospongiae</taxon>
        <taxon>Heteroscleromorpha</taxon>
        <taxon>Tetractinellida</taxon>
        <taxon>Astrophorina</taxon>
        <taxon>Geodiidae</taxon>
        <taxon>Geodia</taxon>
    </lineage>
</organism>
<feature type="compositionally biased region" description="Acidic residues" evidence="1">
    <location>
        <begin position="1"/>
        <end position="11"/>
    </location>
</feature>
<dbReference type="Proteomes" id="UP001174909">
    <property type="component" value="Unassembled WGS sequence"/>
</dbReference>
<proteinExistence type="predicted"/>
<name>A0AA35STF0_GEOBA</name>
<evidence type="ECO:0000313" key="3">
    <source>
        <dbReference type="EMBL" id="CAI8034401.1"/>
    </source>
</evidence>
<reference evidence="3" key="1">
    <citation type="submission" date="2023-03" db="EMBL/GenBank/DDBJ databases">
        <authorList>
            <person name="Steffen K."/>
            <person name="Cardenas P."/>
        </authorList>
    </citation>
    <scope>NUCLEOTIDE SEQUENCE</scope>
</reference>
<keyword evidence="4" id="KW-1185">Reference proteome</keyword>
<dbReference type="InterPro" id="IPR058210">
    <property type="entry name" value="SACS/Nov_dom"/>
</dbReference>
<feature type="domain" description="Sacsin/Nov" evidence="2">
    <location>
        <begin position="19"/>
        <end position="252"/>
    </location>
</feature>
<evidence type="ECO:0000259" key="2">
    <source>
        <dbReference type="Pfam" id="PF25794"/>
    </source>
</evidence>
<dbReference type="Gene3D" id="3.30.565.10">
    <property type="entry name" value="Histidine kinase-like ATPase, C-terminal domain"/>
    <property type="match status" value="1"/>
</dbReference>
<dbReference type="PANTHER" id="PTHR46919:SF2">
    <property type="entry name" value="SACSIN"/>
    <property type="match status" value="1"/>
</dbReference>
<dbReference type="SUPFAM" id="SSF55874">
    <property type="entry name" value="ATPase domain of HSP90 chaperone/DNA topoisomerase II/histidine kinase"/>
    <property type="match status" value="1"/>
</dbReference>